<feature type="transmembrane region" description="Helical" evidence="1">
    <location>
        <begin position="15"/>
        <end position="33"/>
    </location>
</feature>
<evidence type="ECO:0000313" key="3">
    <source>
        <dbReference type="Proteomes" id="UP000463224"/>
    </source>
</evidence>
<reference evidence="2 3" key="1">
    <citation type="submission" date="2019-12" db="EMBL/GenBank/DDBJ databases">
        <title>Nitratireductor arenosus sp. nov., Isolated from sea sand, Jeju island, South Korea.</title>
        <authorList>
            <person name="Kim W."/>
        </authorList>
    </citation>
    <scope>NUCLEOTIDE SEQUENCE [LARGE SCALE GENOMIC DNA]</scope>
    <source>
        <strain evidence="2 3">CAU 1489</strain>
    </source>
</reference>
<name>A0A844QL13_9HYPH</name>
<keyword evidence="1" id="KW-1133">Transmembrane helix</keyword>
<dbReference type="Proteomes" id="UP000463224">
    <property type="component" value="Unassembled WGS sequence"/>
</dbReference>
<gene>
    <name evidence="2" type="ORF">GN330_15765</name>
</gene>
<dbReference type="AlphaFoldDB" id="A0A844QL13"/>
<keyword evidence="1" id="KW-0472">Membrane</keyword>
<evidence type="ECO:0000313" key="2">
    <source>
        <dbReference type="EMBL" id="MVA98703.1"/>
    </source>
</evidence>
<keyword evidence="1" id="KW-0812">Transmembrane</keyword>
<comment type="caution">
    <text evidence="2">The sequence shown here is derived from an EMBL/GenBank/DDBJ whole genome shotgun (WGS) entry which is preliminary data.</text>
</comment>
<dbReference type="CDD" id="cd01324">
    <property type="entry name" value="cbb3_Oxidase_CcoQ"/>
    <property type="match status" value="1"/>
</dbReference>
<dbReference type="EMBL" id="WPHG01000003">
    <property type="protein sequence ID" value="MVA98703.1"/>
    <property type="molecule type" value="Genomic_DNA"/>
</dbReference>
<sequence>MDISHDTLVGISKSYGLFYLIALSIAVGVYALWPANGKKFERAAKSVLKDEEGPWR</sequence>
<proteinExistence type="predicted"/>
<keyword evidence="3" id="KW-1185">Reference proteome</keyword>
<protein>
    <submittedName>
        <fullName evidence="2">CcoQ/FixQ family Cbb3-type cytochrome c oxidase assembly chaperone</fullName>
    </submittedName>
</protein>
<evidence type="ECO:0000256" key="1">
    <source>
        <dbReference type="SAM" id="Phobius"/>
    </source>
</evidence>
<dbReference type="InterPro" id="IPR008621">
    <property type="entry name" value="Cbb3-typ_cyt_oxidase_comp"/>
</dbReference>
<organism evidence="2 3">
    <name type="scientific">Nitratireductor arenosus</name>
    <dbReference type="NCBI Taxonomy" id="2682096"/>
    <lineage>
        <taxon>Bacteria</taxon>
        <taxon>Pseudomonadati</taxon>
        <taxon>Pseudomonadota</taxon>
        <taxon>Alphaproteobacteria</taxon>
        <taxon>Hyphomicrobiales</taxon>
        <taxon>Phyllobacteriaceae</taxon>
        <taxon>Nitratireductor</taxon>
    </lineage>
</organism>
<accession>A0A844QL13</accession>
<dbReference type="Pfam" id="PF05545">
    <property type="entry name" value="FixQ"/>
    <property type="match status" value="1"/>
</dbReference>